<dbReference type="OrthoDB" id="4958656at2759"/>
<sequence>MRWEIVKAATLVALIESTAAAPSADKKAELNIVKTTKENGITIDWVTRESQGKVFTPPLEPHAGADKEKFGRNVTLGLGAQGPDGTVPIVRVENNVPMKQPAPLYRDDNFNATELHARAVSVRGKHWYAHSSSYDWNLGGGAYISTHRPFVKQDGDQSLLQIAAMYVEFDHSNNTVKWQQTVEAGWRYYPAADKGGPVLFTYYTTDGYETGVDENYERGWFQYDKEISPGMPIAAFSVQGGRQEEIELRYRLHNGCWWLYTMGRYIGCYPASLFALEGVNPRNTLATRSSNFSFHGEVYSIDGLPTATEMGSGRPARDGWKYAAYMRDMKWIDINGQEHDWDGYSWADDDAGYSIETEFLSGTAGWNSYMFLGGRGTGRGRVY</sequence>
<dbReference type="InterPro" id="IPR004314">
    <property type="entry name" value="Neprosin"/>
</dbReference>
<dbReference type="RefSeq" id="XP_040677021.1">
    <property type="nucleotide sequence ID" value="XM_040824858.1"/>
</dbReference>
<feature type="chain" id="PRO_5002096764" evidence="1">
    <location>
        <begin position="21"/>
        <end position="383"/>
    </location>
</feature>
<proteinExistence type="predicted"/>
<dbReference type="Proteomes" id="UP000030816">
    <property type="component" value="Unassembled WGS sequence"/>
</dbReference>
<evidence type="ECO:0000313" key="4">
    <source>
        <dbReference type="Proteomes" id="UP000030816"/>
    </source>
</evidence>
<reference evidence="3 4" key="1">
    <citation type="journal article" date="2014" name="Proc. Natl. Acad. Sci. U.S.A.">
        <title>Trajectory and genomic determinants of fungal-pathogen speciation and host adaptation.</title>
        <authorList>
            <person name="Hu X."/>
            <person name="Xiao G."/>
            <person name="Zheng P."/>
            <person name="Shang Y."/>
            <person name="Su Y."/>
            <person name="Zhang X."/>
            <person name="Liu X."/>
            <person name="Zhan S."/>
            <person name="St Leger R.J."/>
            <person name="Wang C."/>
        </authorList>
    </citation>
    <scope>NUCLEOTIDE SEQUENCE [LARGE SCALE GENOMIC DNA]</scope>
    <source>
        <strain evidence="3 4">ARSEF 1941</strain>
    </source>
</reference>
<evidence type="ECO:0000259" key="2">
    <source>
        <dbReference type="PROSITE" id="PS52045"/>
    </source>
</evidence>
<dbReference type="InterPro" id="IPR053168">
    <property type="entry name" value="Glutamic_endopeptidase"/>
</dbReference>
<keyword evidence="4" id="KW-1185">Reference proteome</keyword>
<dbReference type="PROSITE" id="PS52045">
    <property type="entry name" value="NEPROSIN_PEP_CD"/>
    <property type="match status" value="1"/>
</dbReference>
<dbReference type="PANTHER" id="PTHR31589">
    <property type="entry name" value="PROTEIN, PUTATIVE (DUF239)-RELATED-RELATED"/>
    <property type="match status" value="1"/>
</dbReference>
<dbReference type="AlphaFoldDB" id="A0A0B2WSM7"/>
<dbReference type="EMBL" id="AZHE01000018">
    <property type="protein sequence ID" value="KHN95955.1"/>
    <property type="molecule type" value="Genomic_DNA"/>
</dbReference>
<protein>
    <submittedName>
        <fullName evidence="3">Putative Glucoamylase</fullName>
    </submittedName>
</protein>
<dbReference type="PANTHER" id="PTHR31589:SF223">
    <property type="entry name" value="PROTEIN, PUTATIVE (DUF239)-RELATED"/>
    <property type="match status" value="1"/>
</dbReference>
<evidence type="ECO:0000313" key="3">
    <source>
        <dbReference type="EMBL" id="KHN95955.1"/>
    </source>
</evidence>
<feature type="domain" description="Neprosin PEP catalytic" evidence="2">
    <location>
        <begin position="118"/>
        <end position="380"/>
    </location>
</feature>
<gene>
    <name evidence="3" type="ORF">MAM_06060</name>
</gene>
<keyword evidence="1" id="KW-0732">Signal</keyword>
<name>A0A0B2WSM7_METAS</name>
<dbReference type="STRING" id="1081103.A0A0B2WSM7"/>
<accession>A0A0B2WSM7</accession>
<comment type="caution">
    <text evidence="3">The sequence shown here is derived from an EMBL/GenBank/DDBJ whole genome shotgun (WGS) entry which is preliminary data.</text>
</comment>
<dbReference type="HOGENOM" id="CLU_710153_0_0_1"/>
<dbReference type="Pfam" id="PF03080">
    <property type="entry name" value="Neprosin"/>
    <property type="match status" value="1"/>
</dbReference>
<organism evidence="3 4">
    <name type="scientific">Metarhizium album (strain ARSEF 1941)</name>
    <dbReference type="NCBI Taxonomy" id="1081103"/>
    <lineage>
        <taxon>Eukaryota</taxon>
        <taxon>Fungi</taxon>
        <taxon>Dikarya</taxon>
        <taxon>Ascomycota</taxon>
        <taxon>Pezizomycotina</taxon>
        <taxon>Sordariomycetes</taxon>
        <taxon>Hypocreomycetidae</taxon>
        <taxon>Hypocreales</taxon>
        <taxon>Clavicipitaceae</taxon>
        <taxon>Metarhizium</taxon>
    </lineage>
</organism>
<dbReference type="GeneID" id="63740515"/>
<evidence type="ECO:0000256" key="1">
    <source>
        <dbReference type="SAM" id="SignalP"/>
    </source>
</evidence>
<feature type="signal peptide" evidence="1">
    <location>
        <begin position="1"/>
        <end position="20"/>
    </location>
</feature>